<organism evidence="1 2">
    <name type="scientific">Salegentibacter maritimus</name>
    <dbReference type="NCBI Taxonomy" id="2794347"/>
    <lineage>
        <taxon>Bacteria</taxon>
        <taxon>Pseudomonadati</taxon>
        <taxon>Bacteroidota</taxon>
        <taxon>Flavobacteriia</taxon>
        <taxon>Flavobacteriales</taxon>
        <taxon>Flavobacteriaceae</taxon>
        <taxon>Salegentibacter</taxon>
    </lineage>
</organism>
<dbReference type="RefSeq" id="WP_198638519.1">
    <property type="nucleotide sequence ID" value="NZ_JAEHNY010000006.1"/>
</dbReference>
<name>A0ABS0TG93_9FLAO</name>
<sequence>MAQVFSNNTNQTPVYHKALEIFKLSRAMAVHFTQDKHVLEMSISSCPKNRYAGDLINESLQLAPVVASIATAKNHNSRLERVRNIKKLSKSLKLLCKNLEFSGVRESEFLILLKKEIHLFDKMVIDWIQQLRKI</sequence>
<proteinExistence type="predicted"/>
<reference evidence="1 2" key="1">
    <citation type="submission" date="2020-12" db="EMBL/GenBank/DDBJ databases">
        <title>Salegentibacter orientalis sp. nov., isolated from costal sediment.</title>
        <authorList>
            <person name="Lian F.-B."/>
        </authorList>
    </citation>
    <scope>NUCLEOTIDE SEQUENCE [LARGE SCALE GENOMIC DNA]</scope>
    <source>
        <strain evidence="1 2">F60176</strain>
    </source>
</reference>
<evidence type="ECO:0000313" key="2">
    <source>
        <dbReference type="Proteomes" id="UP000635665"/>
    </source>
</evidence>
<keyword evidence="2" id="KW-1185">Reference proteome</keyword>
<dbReference type="EMBL" id="JAEHNY010000006">
    <property type="protein sequence ID" value="MBI6120061.1"/>
    <property type="molecule type" value="Genomic_DNA"/>
</dbReference>
<gene>
    <name evidence="1" type="ORF">I6U50_08500</name>
</gene>
<dbReference type="Proteomes" id="UP000635665">
    <property type="component" value="Unassembled WGS sequence"/>
</dbReference>
<evidence type="ECO:0008006" key="3">
    <source>
        <dbReference type="Google" id="ProtNLM"/>
    </source>
</evidence>
<evidence type="ECO:0000313" key="1">
    <source>
        <dbReference type="EMBL" id="MBI6120061.1"/>
    </source>
</evidence>
<protein>
    <recommendedName>
        <fullName evidence="3">Four helix bundle protein</fullName>
    </recommendedName>
</protein>
<accession>A0ABS0TG93</accession>
<comment type="caution">
    <text evidence="1">The sequence shown here is derived from an EMBL/GenBank/DDBJ whole genome shotgun (WGS) entry which is preliminary data.</text>
</comment>